<dbReference type="InterPro" id="IPR044946">
    <property type="entry name" value="Restrct_endonuc_typeI_TRD_sf"/>
</dbReference>
<dbReference type="InterPro" id="IPR000055">
    <property type="entry name" value="Restrct_endonuc_typeI_TRD"/>
</dbReference>
<evidence type="ECO:0000313" key="6">
    <source>
        <dbReference type="Proteomes" id="UP000243205"/>
    </source>
</evidence>
<dbReference type="Pfam" id="PF01420">
    <property type="entry name" value="Methylase_S"/>
    <property type="match status" value="1"/>
</dbReference>
<dbReference type="GO" id="GO:0009307">
    <property type="term" value="P:DNA restriction-modification system"/>
    <property type="evidence" value="ECO:0007669"/>
    <property type="project" value="UniProtKB-KW"/>
</dbReference>
<dbReference type="PANTHER" id="PTHR30408:SF13">
    <property type="entry name" value="TYPE I RESTRICTION ENZYME HINDI SPECIFICITY SUBUNIT"/>
    <property type="match status" value="1"/>
</dbReference>
<evidence type="ECO:0000256" key="1">
    <source>
        <dbReference type="ARBA" id="ARBA00010923"/>
    </source>
</evidence>
<feature type="domain" description="Type I restriction modification DNA specificity" evidence="4">
    <location>
        <begin position="4"/>
        <end position="156"/>
    </location>
</feature>
<keyword evidence="6" id="KW-1185">Reference proteome</keyword>
<dbReference type="PANTHER" id="PTHR30408">
    <property type="entry name" value="TYPE-1 RESTRICTION ENZYME ECOKI SPECIFICITY PROTEIN"/>
    <property type="match status" value="1"/>
</dbReference>
<dbReference type="InterPro" id="IPR052021">
    <property type="entry name" value="Type-I_RS_S_subunit"/>
</dbReference>
<dbReference type="Proteomes" id="UP000243205">
    <property type="component" value="Unassembled WGS sequence"/>
</dbReference>
<dbReference type="Gene3D" id="1.10.287.1120">
    <property type="entry name" value="Bipartite methylase S protein"/>
    <property type="match status" value="1"/>
</dbReference>
<dbReference type="CDD" id="cd17267">
    <property type="entry name" value="RMtype1_S_EcoAO83I-TRD1-CR1_like"/>
    <property type="match status" value="1"/>
</dbReference>
<name>A0A1G7EHS7_9BACT</name>
<dbReference type="OrthoDB" id="9798929at2"/>
<accession>A0A1G7EHS7</accession>
<dbReference type="GO" id="GO:0003677">
    <property type="term" value="F:DNA binding"/>
    <property type="evidence" value="ECO:0007669"/>
    <property type="project" value="UniProtKB-KW"/>
</dbReference>
<dbReference type="Gene3D" id="3.90.220.20">
    <property type="entry name" value="DNA methylase specificity domains"/>
    <property type="match status" value="1"/>
</dbReference>
<evidence type="ECO:0000256" key="2">
    <source>
        <dbReference type="ARBA" id="ARBA00022747"/>
    </source>
</evidence>
<dbReference type="STRING" id="57664.SAMN05661003_12036"/>
<proteinExistence type="inferred from homology"/>
<dbReference type="RefSeq" id="WP_092080344.1">
    <property type="nucleotide sequence ID" value="NZ_FNAQ01000020.1"/>
</dbReference>
<sequence>MGGEWNETSWGDLVELKYGKSLKDYKDAIGDVPVFGTNGPVGWCDKPLCDFPSVIVGRKGAYRGIHYSDKPFYVIDTAFYVAPKTDINLKWAYYSLLTQDINGMDSGSAIPSTSREDFYALQAKVPPRKIQDSIVEHLDALNDKIELNRQMNATLEAMAQALFKSWFWSGAGFLGH</sequence>
<reference evidence="6" key="1">
    <citation type="submission" date="2016-10" db="EMBL/GenBank/DDBJ databases">
        <authorList>
            <person name="Varghese N."/>
            <person name="Submissions S."/>
        </authorList>
    </citation>
    <scope>NUCLEOTIDE SEQUENCE [LARGE SCALE GENOMIC DNA]</scope>
    <source>
        <strain evidence="6">DSM 8987</strain>
    </source>
</reference>
<protein>
    <submittedName>
        <fullName evidence="5">Type I restriction modification DNA specificity domain-containing protein</fullName>
    </submittedName>
</protein>
<evidence type="ECO:0000259" key="4">
    <source>
        <dbReference type="Pfam" id="PF01420"/>
    </source>
</evidence>
<dbReference type="AlphaFoldDB" id="A0A1G7EHS7"/>
<gene>
    <name evidence="5" type="ORF">SAMN05661003_12036</name>
</gene>
<dbReference type="SUPFAM" id="SSF116734">
    <property type="entry name" value="DNA methylase specificity domain"/>
    <property type="match status" value="1"/>
</dbReference>
<keyword evidence="3" id="KW-0238">DNA-binding</keyword>
<evidence type="ECO:0000313" key="5">
    <source>
        <dbReference type="EMBL" id="SDE63224.1"/>
    </source>
</evidence>
<organism evidence="5 6">
    <name type="scientific">Desulfuromonas thiophila</name>
    <dbReference type="NCBI Taxonomy" id="57664"/>
    <lineage>
        <taxon>Bacteria</taxon>
        <taxon>Pseudomonadati</taxon>
        <taxon>Thermodesulfobacteriota</taxon>
        <taxon>Desulfuromonadia</taxon>
        <taxon>Desulfuromonadales</taxon>
        <taxon>Desulfuromonadaceae</taxon>
        <taxon>Desulfuromonas</taxon>
    </lineage>
</organism>
<comment type="similarity">
    <text evidence="1">Belongs to the type-I restriction system S methylase family.</text>
</comment>
<dbReference type="EMBL" id="FNAQ01000020">
    <property type="protein sequence ID" value="SDE63224.1"/>
    <property type="molecule type" value="Genomic_DNA"/>
</dbReference>
<keyword evidence="2" id="KW-0680">Restriction system</keyword>
<evidence type="ECO:0000256" key="3">
    <source>
        <dbReference type="ARBA" id="ARBA00023125"/>
    </source>
</evidence>